<keyword evidence="3" id="KW-1185">Reference proteome</keyword>
<organism evidence="2 3">
    <name type="scientific">Microbacterium marmarense</name>
    <dbReference type="NCBI Taxonomy" id="3122051"/>
    <lineage>
        <taxon>Bacteria</taxon>
        <taxon>Bacillati</taxon>
        <taxon>Actinomycetota</taxon>
        <taxon>Actinomycetes</taxon>
        <taxon>Micrococcales</taxon>
        <taxon>Microbacteriaceae</taxon>
        <taxon>Microbacterium</taxon>
    </lineage>
</organism>
<evidence type="ECO:0000313" key="3">
    <source>
        <dbReference type="Proteomes" id="UP001368654"/>
    </source>
</evidence>
<accession>A0ABU8LQM5</accession>
<sequence length="127" mass="12848">MGAGIGSAGPIDRRAGTAAPLNMPHVHGFRVQEYVASLLPEGTRVELGLDGICITLAEWQIGAGRGAENLLCMVVSTEISGGLVCDGIPVVGADGNAGHIGQLSDTAPLVGAALLVLDVAHGEIRSR</sequence>
<dbReference type="SUPFAM" id="SSF53067">
    <property type="entry name" value="Actin-like ATPase domain"/>
    <property type="match status" value="1"/>
</dbReference>
<dbReference type="InterPro" id="IPR000600">
    <property type="entry name" value="ROK"/>
</dbReference>
<dbReference type="Gene3D" id="3.30.420.40">
    <property type="match status" value="2"/>
</dbReference>
<name>A0ABU8LQM5_9MICO</name>
<evidence type="ECO:0000313" key="2">
    <source>
        <dbReference type="EMBL" id="MEJ1154559.1"/>
    </source>
</evidence>
<dbReference type="Pfam" id="PF00480">
    <property type="entry name" value="ROK"/>
    <property type="match status" value="1"/>
</dbReference>
<comment type="similarity">
    <text evidence="1">Belongs to the ROK (NagC/XylR) family.</text>
</comment>
<dbReference type="RefSeq" id="WP_337336995.1">
    <property type="nucleotide sequence ID" value="NZ_JBBDGL010000001.1"/>
</dbReference>
<dbReference type="CDD" id="cd23763">
    <property type="entry name" value="ASKHA_ATPase_ROK"/>
    <property type="match status" value="1"/>
</dbReference>
<proteinExistence type="inferred from homology"/>
<evidence type="ECO:0000256" key="1">
    <source>
        <dbReference type="ARBA" id="ARBA00006479"/>
    </source>
</evidence>
<dbReference type="InterPro" id="IPR043129">
    <property type="entry name" value="ATPase_NBD"/>
</dbReference>
<dbReference type="EMBL" id="JBBDGL010000001">
    <property type="protein sequence ID" value="MEJ1154559.1"/>
    <property type="molecule type" value="Genomic_DNA"/>
</dbReference>
<protein>
    <submittedName>
        <fullName evidence="2">ROK family protein</fullName>
    </submittedName>
</protein>
<reference evidence="2 3" key="1">
    <citation type="submission" date="2024-02" db="EMBL/GenBank/DDBJ databases">
        <authorList>
            <person name="Saticioglu I.B."/>
        </authorList>
    </citation>
    <scope>NUCLEOTIDE SEQUENCE [LARGE SCALE GENOMIC DNA]</scope>
    <source>
        <strain evidence="2 3">Mu-86</strain>
    </source>
</reference>
<dbReference type="Proteomes" id="UP001368654">
    <property type="component" value="Unassembled WGS sequence"/>
</dbReference>
<comment type="caution">
    <text evidence="2">The sequence shown here is derived from an EMBL/GenBank/DDBJ whole genome shotgun (WGS) entry which is preliminary data.</text>
</comment>
<gene>
    <name evidence="2" type="ORF">WDU96_02965</name>
</gene>